<dbReference type="InterPro" id="IPR013320">
    <property type="entry name" value="ConA-like_dom_sf"/>
</dbReference>
<evidence type="ECO:0000313" key="5">
    <source>
        <dbReference type="EMBL" id="MFD2159048.1"/>
    </source>
</evidence>
<dbReference type="PANTHER" id="PTHR33987:SF1">
    <property type="entry name" value="CALCINEURIN-LIKE METALLO-PHOSPHOESTERASE SUPERFAMILY PROTEIN"/>
    <property type="match status" value="1"/>
</dbReference>
<dbReference type="SUPFAM" id="SSF56300">
    <property type="entry name" value="Metallo-dependent phosphatases"/>
    <property type="match status" value="1"/>
</dbReference>
<dbReference type="Proteomes" id="UP001597389">
    <property type="component" value="Unassembled WGS sequence"/>
</dbReference>
<organism evidence="5 6">
    <name type="scientific">Rubritalea tangerina</name>
    <dbReference type="NCBI Taxonomy" id="430798"/>
    <lineage>
        <taxon>Bacteria</taxon>
        <taxon>Pseudomonadati</taxon>
        <taxon>Verrucomicrobiota</taxon>
        <taxon>Verrucomicrobiia</taxon>
        <taxon>Verrucomicrobiales</taxon>
        <taxon>Rubritaleaceae</taxon>
        <taxon>Rubritalea</taxon>
    </lineage>
</organism>
<keyword evidence="1 3" id="KW-0732">Signal</keyword>
<accession>A0ABW4ZAR3</accession>
<evidence type="ECO:0000313" key="6">
    <source>
        <dbReference type="Proteomes" id="UP001597389"/>
    </source>
</evidence>
<evidence type="ECO:0000259" key="4">
    <source>
        <dbReference type="SMART" id="SM00560"/>
    </source>
</evidence>
<dbReference type="RefSeq" id="WP_377087417.1">
    <property type="nucleotide sequence ID" value="NZ_JBHSJL010000014.1"/>
</dbReference>
<feature type="domain" description="LamG-like jellyroll fold" evidence="4">
    <location>
        <begin position="814"/>
        <end position="988"/>
    </location>
</feature>
<feature type="signal peptide" evidence="3">
    <location>
        <begin position="1"/>
        <end position="21"/>
    </location>
</feature>
<dbReference type="CDD" id="cd07389">
    <property type="entry name" value="MPP_PhoD"/>
    <property type="match status" value="1"/>
</dbReference>
<keyword evidence="6" id="KW-1185">Reference proteome</keyword>
<comment type="caution">
    <text evidence="5">The sequence shown here is derived from an EMBL/GenBank/DDBJ whole genome shotgun (WGS) entry which is preliminary data.</text>
</comment>
<dbReference type="SMART" id="SM00560">
    <property type="entry name" value="LamGL"/>
    <property type="match status" value="1"/>
</dbReference>
<evidence type="ECO:0000256" key="2">
    <source>
        <dbReference type="ARBA" id="ARBA00023157"/>
    </source>
</evidence>
<evidence type="ECO:0000256" key="1">
    <source>
        <dbReference type="ARBA" id="ARBA00022729"/>
    </source>
</evidence>
<evidence type="ECO:0000256" key="3">
    <source>
        <dbReference type="SAM" id="SignalP"/>
    </source>
</evidence>
<dbReference type="Gene3D" id="2.60.120.200">
    <property type="match status" value="2"/>
</dbReference>
<dbReference type="InterPro" id="IPR029052">
    <property type="entry name" value="Metallo-depent_PP-like"/>
</dbReference>
<reference evidence="6" key="1">
    <citation type="journal article" date="2019" name="Int. J. Syst. Evol. Microbiol.">
        <title>The Global Catalogue of Microorganisms (GCM) 10K type strain sequencing project: providing services to taxonomists for standard genome sequencing and annotation.</title>
        <authorList>
            <consortium name="The Broad Institute Genomics Platform"/>
            <consortium name="The Broad Institute Genome Sequencing Center for Infectious Disease"/>
            <person name="Wu L."/>
            <person name="Ma J."/>
        </authorList>
    </citation>
    <scope>NUCLEOTIDE SEQUENCE [LARGE SCALE GENOMIC DNA]</scope>
    <source>
        <strain evidence="6">CCUG 57942</strain>
    </source>
</reference>
<sequence length="1151" mass="125435">MDKLHPYLLTLLLGTCVSASASLSENLLAYFPLNNSYENQLDTPNLSSATAINTPSFAAGLIDQSLALTGAQNQHIQLATSYGANSMLGENFTLSAWYNLNSPITSTNTSNRYFVFEGKDNYDISYGIRDSALAQAGINDGQVYSQDSSQLIADAALPGWHHVLQRYSSADGLTTITTFIDGVLSSTLTLDTSKLAGDAINFGAARSSVNNRGFDGKIDEIALWNRSLTDEECATVFALGLNQQNLIHSGSPAPAPTIASFTATPSTLTLGESTTLNWNVTSADSVTLVNGPNQSPLTGTFSETLTAEKTYTLVAIKSGSYSTQQITVNIIGPTDPVGPYVGTIKPTEAYFLYSPGQQEETLRLSALDSQGQVAATDQSTSLAQNDFVAKFHLTGLSPNSNYSYKIEKVNADNSTTLYAGGDATHHFSTTNLARKGHVVTAAFISCANDTSNGVWSEMANHNLDLLCLSGDTPYVDTGDLTLIRQKHRHFLQVPTLASLGKNTSTVGTWDDHDFGINGGNGLNTAGRKVNTRRGFVEYRAHDQYGHDNLGIYHKTDLGAMEVFLLDPRWFSQTEASPVNASQSSCFGATQWQWLLNSIRNSKAPFKVILQGQIWQDKKNSETDDMFTYWAERDALFDTIRDEKIPGVVLFGGDIHVARYLMHPQRVGYDLHDFVMSPGHKSIISSLNVYHPSLEWSRETQNQFLTMQADTTKEVPELTVKYLDQEGNVNHQVTLAYDQLSPKGSDGLANQLRAYWSFDQDLSNASPLGQRLNASAHNGAQRIDDQGIRGGALQLGRSQSQYLSVPRSFLDDNAPAYTVSAWCKPSTLPAHGSTDRYFLLESMVNNHTGDLPSSTRTLGKASTTGYAISVGIQASSDPTKVNVQLHTETLLPRAVGSQQAPGTTSHGGFDFDVDRNLFDQWTQLAISFDSQSLHLYLNGALAKSHSLNLTAPIAETGGLIIGGHRAGTGRNFDGLIDEVAIWNRSLTAAEILSLYGAGAPPAIPTKISHLDSDDDALPDWWEELYGLDKTNPSDALADPDADQMTTLEEFGFGLNPLQGNTPPSINLSPQIQPDQSFLKVNYTRSTKAKEFIEFHYETSNSLQPNSWITETNVTETITPLNNDLERISAITPTQSPPKNKDFLRVRLRKKSL</sequence>
<dbReference type="SUPFAM" id="SSF49899">
    <property type="entry name" value="Concanavalin A-like lectins/glucanases"/>
    <property type="match status" value="2"/>
</dbReference>
<dbReference type="EMBL" id="JBHUJB010000035">
    <property type="protein sequence ID" value="MFD2159048.1"/>
    <property type="molecule type" value="Genomic_DNA"/>
</dbReference>
<dbReference type="InterPro" id="IPR018946">
    <property type="entry name" value="PhoD-like_MPP"/>
</dbReference>
<feature type="chain" id="PRO_5046912575" evidence="3">
    <location>
        <begin position="22"/>
        <end position="1151"/>
    </location>
</feature>
<dbReference type="PANTHER" id="PTHR33987">
    <property type="entry name" value="CALCINEURIN-LIKE METALLO-PHOSPHOESTERASE SUPERFAMILY PROTEIN"/>
    <property type="match status" value="1"/>
</dbReference>
<dbReference type="Pfam" id="PF09423">
    <property type="entry name" value="PhoD"/>
    <property type="match status" value="1"/>
</dbReference>
<gene>
    <name evidence="5" type="ORF">ACFSW8_09070</name>
</gene>
<dbReference type="Gene3D" id="3.60.21.70">
    <property type="entry name" value="PhoD-like phosphatase"/>
    <property type="match status" value="1"/>
</dbReference>
<dbReference type="Pfam" id="PF13385">
    <property type="entry name" value="Laminin_G_3"/>
    <property type="match status" value="2"/>
</dbReference>
<keyword evidence="2" id="KW-1015">Disulfide bond</keyword>
<protein>
    <submittedName>
        <fullName evidence="5">LamG-like jellyroll fold domain-containing protein</fullName>
    </submittedName>
</protein>
<dbReference type="InterPro" id="IPR006558">
    <property type="entry name" value="LamG-like"/>
</dbReference>
<dbReference type="InterPro" id="IPR038607">
    <property type="entry name" value="PhoD-like_sf"/>
</dbReference>
<proteinExistence type="predicted"/>
<name>A0ABW4ZAR3_9BACT</name>